<proteinExistence type="predicted"/>
<keyword evidence="3" id="KW-1185">Reference proteome</keyword>
<dbReference type="PANTHER" id="PTHR12654:SF0">
    <property type="entry name" value="NON-LYSOSOMAL GLUCOSYLCERAMIDASE"/>
    <property type="match status" value="1"/>
</dbReference>
<evidence type="ECO:0000313" key="3">
    <source>
        <dbReference type="Proteomes" id="UP000241769"/>
    </source>
</evidence>
<dbReference type="STRING" id="1890364.A0A2P6MP27"/>
<gene>
    <name evidence="2" type="ORF">PROFUN_02479</name>
</gene>
<dbReference type="InterPro" id="IPR052566">
    <property type="entry name" value="Non-lysos_glucosylceramidase"/>
</dbReference>
<protein>
    <recommendedName>
        <fullName evidence="1">Glycosyl-hydrolase family 116 catalytic region domain-containing protein</fullName>
    </recommendedName>
</protein>
<accession>A0A2P6MP27</accession>
<sequence>MKSSKGNSQVWTGTTYALASTMILEGKKEMAFDTARGIIDTTYNTFGYAFQTPEGWDSQGRYRAYAYQRPLAIWLDLNIRICSASFSLFDGCLPELVNKLKAASGSEVELIVAEPNSARFEDTSTQFEVSRKRIQTLCNLLLSSSMHVHKVSKPIFNSTIQIGEEMINPLFKDLEKQFNVARETLDLQLTIHCYSAHHTDTQ</sequence>
<reference evidence="2 3" key="1">
    <citation type="journal article" date="2018" name="Genome Biol. Evol.">
        <title>Multiple Roots of Fruiting Body Formation in Amoebozoa.</title>
        <authorList>
            <person name="Hillmann F."/>
            <person name="Forbes G."/>
            <person name="Novohradska S."/>
            <person name="Ferling I."/>
            <person name="Riege K."/>
            <person name="Groth M."/>
            <person name="Westermann M."/>
            <person name="Marz M."/>
            <person name="Spaller T."/>
            <person name="Winckler T."/>
            <person name="Schaap P."/>
            <person name="Glockner G."/>
        </authorList>
    </citation>
    <scope>NUCLEOTIDE SEQUENCE [LARGE SCALE GENOMIC DNA]</scope>
    <source>
        <strain evidence="2 3">Jena</strain>
    </source>
</reference>
<dbReference type="PANTHER" id="PTHR12654">
    <property type="entry name" value="BILE ACID BETA-GLUCOSIDASE-RELATED"/>
    <property type="match status" value="1"/>
</dbReference>
<dbReference type="InParanoid" id="A0A2P6MP27"/>
<evidence type="ECO:0000259" key="1">
    <source>
        <dbReference type="Pfam" id="PF04685"/>
    </source>
</evidence>
<name>A0A2P6MP27_9EUKA</name>
<comment type="caution">
    <text evidence="2">The sequence shown here is derived from an EMBL/GenBank/DDBJ whole genome shotgun (WGS) entry which is preliminary data.</text>
</comment>
<dbReference type="InterPro" id="IPR006775">
    <property type="entry name" value="GH116_catalytic"/>
</dbReference>
<feature type="domain" description="Glycosyl-hydrolase family 116 catalytic region" evidence="1">
    <location>
        <begin position="6"/>
        <end position="74"/>
    </location>
</feature>
<dbReference type="Proteomes" id="UP000241769">
    <property type="component" value="Unassembled WGS sequence"/>
</dbReference>
<dbReference type="GO" id="GO:0008422">
    <property type="term" value="F:beta-glucosidase activity"/>
    <property type="evidence" value="ECO:0007669"/>
    <property type="project" value="TreeGrafter"/>
</dbReference>
<dbReference type="EMBL" id="MDYQ01000599">
    <property type="protein sequence ID" value="PRP73470.1"/>
    <property type="molecule type" value="Genomic_DNA"/>
</dbReference>
<dbReference type="OrthoDB" id="730489at2759"/>
<dbReference type="Pfam" id="PF04685">
    <property type="entry name" value="DUF608"/>
    <property type="match status" value="1"/>
</dbReference>
<evidence type="ECO:0000313" key="2">
    <source>
        <dbReference type="EMBL" id="PRP73470.1"/>
    </source>
</evidence>
<organism evidence="2 3">
    <name type="scientific">Planoprotostelium fungivorum</name>
    <dbReference type="NCBI Taxonomy" id="1890364"/>
    <lineage>
        <taxon>Eukaryota</taxon>
        <taxon>Amoebozoa</taxon>
        <taxon>Evosea</taxon>
        <taxon>Variosea</taxon>
        <taxon>Cavosteliida</taxon>
        <taxon>Cavosteliaceae</taxon>
        <taxon>Planoprotostelium</taxon>
    </lineage>
</organism>
<dbReference type="AlphaFoldDB" id="A0A2P6MP27"/>